<comment type="caution">
    <text evidence="2">The sequence shown here is derived from an EMBL/GenBank/DDBJ whole genome shotgun (WGS) entry which is preliminary data.</text>
</comment>
<accession>A0A437LT59</accession>
<dbReference type="NCBIfam" id="TIGR02532">
    <property type="entry name" value="IV_pilin_GFxxxE"/>
    <property type="match status" value="1"/>
</dbReference>
<name>A0A437LT59_9BURK</name>
<dbReference type="EMBL" id="SACM01000001">
    <property type="protein sequence ID" value="RVT88590.1"/>
    <property type="molecule type" value="Genomic_DNA"/>
</dbReference>
<evidence type="ECO:0000313" key="2">
    <source>
        <dbReference type="EMBL" id="RVT88590.1"/>
    </source>
</evidence>
<protein>
    <submittedName>
        <fullName evidence="2">Type II secretion system protein</fullName>
    </submittedName>
</protein>
<reference evidence="2 3" key="1">
    <citation type="submission" date="2019-01" db="EMBL/GenBank/DDBJ databases">
        <authorList>
            <person name="Chen W.-M."/>
        </authorList>
    </citation>
    <scope>NUCLEOTIDE SEQUENCE [LARGE SCALE GENOMIC DNA]</scope>
    <source>
        <strain evidence="2 3">CCP-18</strain>
    </source>
</reference>
<evidence type="ECO:0000313" key="3">
    <source>
        <dbReference type="Proteomes" id="UP000288587"/>
    </source>
</evidence>
<dbReference type="PROSITE" id="PS00409">
    <property type="entry name" value="PROKAR_NTER_METHYL"/>
    <property type="match status" value="1"/>
</dbReference>
<dbReference type="Proteomes" id="UP000288587">
    <property type="component" value="Unassembled WGS sequence"/>
</dbReference>
<keyword evidence="3" id="KW-1185">Reference proteome</keyword>
<dbReference type="InterPro" id="IPR012902">
    <property type="entry name" value="N_methyl_site"/>
</dbReference>
<sequence>MACPSRCTPGARTAKPAARAMRKTSGCCPPSDGLLMRPSPAFRARRGFTLLEMLVVMALLAMVAGVAAPPVVRWLENAELRGWRADVRARIERLPVDAYVSGAPMEVDAATLLKGLAAQPAGARLTLERPLRYAANGAAEGGWVRLEAGGQVTRWRVQPLTGELVEAAP</sequence>
<keyword evidence="1" id="KW-0812">Transmembrane</keyword>
<organism evidence="2 3">
    <name type="scientific">Inhella crocodyli</name>
    <dbReference type="NCBI Taxonomy" id="2499851"/>
    <lineage>
        <taxon>Bacteria</taxon>
        <taxon>Pseudomonadati</taxon>
        <taxon>Pseudomonadota</taxon>
        <taxon>Betaproteobacteria</taxon>
        <taxon>Burkholderiales</taxon>
        <taxon>Sphaerotilaceae</taxon>
        <taxon>Inhella</taxon>
    </lineage>
</organism>
<dbReference type="SUPFAM" id="SSF54523">
    <property type="entry name" value="Pili subunits"/>
    <property type="match status" value="1"/>
</dbReference>
<keyword evidence="1" id="KW-0472">Membrane</keyword>
<evidence type="ECO:0000256" key="1">
    <source>
        <dbReference type="SAM" id="Phobius"/>
    </source>
</evidence>
<dbReference type="AlphaFoldDB" id="A0A437LT59"/>
<feature type="transmembrane region" description="Helical" evidence="1">
    <location>
        <begin position="47"/>
        <end position="68"/>
    </location>
</feature>
<proteinExistence type="predicted"/>
<gene>
    <name evidence="2" type="ORF">EOD73_06380</name>
</gene>
<dbReference type="Pfam" id="PF07963">
    <property type="entry name" value="N_methyl"/>
    <property type="match status" value="1"/>
</dbReference>
<keyword evidence="1" id="KW-1133">Transmembrane helix</keyword>
<dbReference type="InterPro" id="IPR045584">
    <property type="entry name" value="Pilin-like"/>
</dbReference>